<keyword evidence="8 10" id="KW-0472">Membrane</keyword>
<dbReference type="NCBIfam" id="TIGR00967">
    <property type="entry name" value="3a0501s007"/>
    <property type="match status" value="1"/>
</dbReference>
<evidence type="ECO:0000256" key="9">
    <source>
        <dbReference type="ARBA" id="ARBA00039733"/>
    </source>
</evidence>
<feature type="transmembrane region" description="Helical" evidence="10">
    <location>
        <begin position="78"/>
        <end position="103"/>
    </location>
</feature>
<dbReference type="GO" id="GO:0005886">
    <property type="term" value="C:plasma membrane"/>
    <property type="evidence" value="ECO:0007669"/>
    <property type="project" value="UniProtKB-SubCell"/>
</dbReference>
<evidence type="ECO:0000256" key="5">
    <source>
        <dbReference type="ARBA" id="ARBA00022927"/>
    </source>
</evidence>
<evidence type="ECO:0000256" key="1">
    <source>
        <dbReference type="ARBA" id="ARBA00004141"/>
    </source>
</evidence>
<proteinExistence type="inferred from homology"/>
<comment type="subcellular location">
    <subcellularLocation>
        <location evidence="10">Cell membrane</location>
        <topology evidence="10">Multi-pass membrane protein</topology>
    </subcellularLocation>
    <subcellularLocation>
        <location evidence="1 12">Membrane</location>
        <topology evidence="1 12">Multi-pass membrane protein</topology>
    </subcellularLocation>
</comment>
<evidence type="ECO:0000256" key="8">
    <source>
        <dbReference type="ARBA" id="ARBA00023136"/>
    </source>
</evidence>
<dbReference type="PRINTS" id="PR00303">
    <property type="entry name" value="SECYTRNLCASE"/>
</dbReference>
<dbReference type="AlphaFoldDB" id="A0A1I4VLB6"/>
<dbReference type="FunFam" id="1.10.3370.10:FF:000001">
    <property type="entry name" value="Preprotein translocase subunit SecY"/>
    <property type="match status" value="1"/>
</dbReference>
<dbReference type="EMBL" id="FOUZ01000005">
    <property type="protein sequence ID" value="SFN01950.1"/>
    <property type="molecule type" value="Genomic_DNA"/>
</dbReference>
<comment type="function">
    <text evidence="10 11">The central subunit of the protein translocation channel SecYEG. Consists of two halves formed by TMs 1-5 and 6-10. These two domains form a lateral gate at the front which open onto the bilayer between TMs 2 and 7, and are clamped together by SecE at the back. The channel is closed by both a pore ring composed of hydrophobic SecY resides and a short helix (helix 2A) on the extracellular side of the membrane which forms a plug. The plug probably moves laterally to allow the channel to open. The ring and the pore may move independently.</text>
</comment>
<keyword evidence="4 10" id="KW-0812">Transmembrane</keyword>
<dbReference type="GO" id="GO:0065002">
    <property type="term" value="P:intracellular protein transmembrane transport"/>
    <property type="evidence" value="ECO:0007669"/>
    <property type="project" value="UniProtKB-UniRule"/>
</dbReference>
<keyword evidence="6 10" id="KW-1133">Transmembrane helix</keyword>
<evidence type="ECO:0000313" key="15">
    <source>
        <dbReference type="Proteomes" id="UP000199149"/>
    </source>
</evidence>
<accession>A0A1I4VLB6</accession>
<feature type="transmembrane region" description="Helical" evidence="10">
    <location>
        <begin position="191"/>
        <end position="212"/>
    </location>
</feature>
<dbReference type="RefSeq" id="WP_092907654.1">
    <property type="nucleotide sequence ID" value="NZ_FOUZ01000005.1"/>
</dbReference>
<dbReference type="PANTHER" id="PTHR10906">
    <property type="entry name" value="SECY/SEC61-ALPHA FAMILY MEMBER"/>
    <property type="match status" value="1"/>
</dbReference>
<dbReference type="InterPro" id="IPR002208">
    <property type="entry name" value="SecY/SEC61-alpha"/>
</dbReference>
<keyword evidence="15" id="KW-1185">Reference proteome</keyword>
<keyword evidence="5 10" id="KW-0653">Protein transport</keyword>
<evidence type="ECO:0000256" key="4">
    <source>
        <dbReference type="ARBA" id="ARBA00022692"/>
    </source>
</evidence>
<sequence length="456" mass="50354">MKGFIQTIKNIWSIKELKDKLLVTILLLLVYRFGSHIPLPGVDINEVNRFIADQENANSGILGLLNSFTGGSFKRASVFALGIMPYISASIVVQLMGLAVPYIQKLQKEGESGRNKVNQITRWLTIGICLVQAPAYLTLVTSQILPYDPTSSYAIYVIPPASFWFWFPSVIILITGTIFAMWMGEKITDKGIGNGISILIMVGILADLPKAIFNAFEVDPSNGIFFLIEMLGLILVIAMCIMIVAAVRKVPVQYVRRAQTSSSSYMRSVTDSVRSYIPLKVNAAGVMPIIFAQAIMFLPGTLANYFLDEASPVKQFFAKMADPFTWEYNLIFGLLIIIFTYFYTAITIPVNQMAEDLKRNGGIIPGIRPGKETANYLDEILSKITLPGAILLTLLAVLPAIVKLLGVEQSLAMFFGGTSMLIMVGVILDTVQQINTYLLNHRYDGLMSSGRTSRDI</sequence>
<keyword evidence="10" id="KW-1003">Cell membrane</keyword>
<feature type="transmembrane region" description="Helical" evidence="10">
    <location>
        <begin position="21"/>
        <end position="39"/>
    </location>
</feature>
<keyword evidence="7 10" id="KW-0811">Translocation</keyword>
<comment type="subunit">
    <text evidence="10">Component of the Sec protein translocase complex. Heterotrimer consisting of SecY, SecE and SecG subunits. The heterotrimers can form oligomers, although 1 heterotrimer is thought to be able to translocate proteins. Interacts with the ribosome. Interacts with SecDF, and other proteins may be involved. Interacts with SecA.</text>
</comment>
<feature type="transmembrane region" description="Helical" evidence="10">
    <location>
        <begin position="284"/>
        <end position="306"/>
    </location>
</feature>
<gene>
    <name evidence="10" type="primary">secY</name>
    <name evidence="14" type="ORF">SAMN05421738_105196</name>
</gene>
<evidence type="ECO:0000256" key="13">
    <source>
        <dbReference type="RuleBase" id="RU004349"/>
    </source>
</evidence>
<reference evidence="15" key="1">
    <citation type="submission" date="2016-10" db="EMBL/GenBank/DDBJ databases">
        <authorList>
            <person name="Varghese N."/>
            <person name="Submissions S."/>
        </authorList>
    </citation>
    <scope>NUCLEOTIDE SEQUENCE [LARGE SCALE GENOMIC DNA]</scope>
    <source>
        <strain evidence="15">XJ109</strain>
    </source>
</reference>
<feature type="transmembrane region" description="Helical" evidence="10">
    <location>
        <begin position="384"/>
        <end position="405"/>
    </location>
</feature>
<dbReference type="InterPro" id="IPR023201">
    <property type="entry name" value="SecY_dom_sf"/>
</dbReference>
<evidence type="ECO:0000256" key="12">
    <source>
        <dbReference type="RuleBase" id="RU003484"/>
    </source>
</evidence>
<dbReference type="HAMAP" id="MF_01465">
    <property type="entry name" value="SecY"/>
    <property type="match status" value="1"/>
</dbReference>
<evidence type="ECO:0000256" key="6">
    <source>
        <dbReference type="ARBA" id="ARBA00022989"/>
    </source>
</evidence>
<dbReference type="OrthoDB" id="9809248at2"/>
<evidence type="ECO:0000256" key="7">
    <source>
        <dbReference type="ARBA" id="ARBA00023010"/>
    </source>
</evidence>
<dbReference type="PROSITE" id="PS00756">
    <property type="entry name" value="SECY_2"/>
    <property type="match status" value="1"/>
</dbReference>
<evidence type="ECO:0000313" key="14">
    <source>
        <dbReference type="EMBL" id="SFN01950.1"/>
    </source>
</evidence>
<dbReference type="PIRSF" id="PIRSF004557">
    <property type="entry name" value="SecY"/>
    <property type="match status" value="1"/>
</dbReference>
<evidence type="ECO:0000256" key="10">
    <source>
        <dbReference type="HAMAP-Rule" id="MF_01465"/>
    </source>
</evidence>
<name>A0A1I4VLB6_9FLAO</name>
<organism evidence="14 15">
    <name type="scientific">Algoriella xinjiangensis</name>
    <dbReference type="NCBI Taxonomy" id="684065"/>
    <lineage>
        <taxon>Bacteria</taxon>
        <taxon>Pseudomonadati</taxon>
        <taxon>Bacteroidota</taxon>
        <taxon>Flavobacteriia</taxon>
        <taxon>Flavobacteriales</taxon>
        <taxon>Weeksellaceae</taxon>
        <taxon>Algoriella</taxon>
    </lineage>
</organism>
<dbReference type="Pfam" id="PF00344">
    <property type="entry name" value="SecY"/>
    <property type="match status" value="1"/>
</dbReference>
<dbReference type="InterPro" id="IPR030659">
    <property type="entry name" value="SecY_CS"/>
</dbReference>
<dbReference type="Proteomes" id="UP000199149">
    <property type="component" value="Unassembled WGS sequence"/>
</dbReference>
<feature type="transmembrane region" description="Helical" evidence="10">
    <location>
        <begin position="224"/>
        <end position="247"/>
    </location>
</feature>
<dbReference type="SUPFAM" id="SSF103491">
    <property type="entry name" value="Preprotein translocase SecY subunit"/>
    <property type="match status" value="1"/>
</dbReference>
<dbReference type="InterPro" id="IPR026593">
    <property type="entry name" value="SecY"/>
</dbReference>
<feature type="transmembrane region" description="Helical" evidence="10">
    <location>
        <begin position="411"/>
        <end position="431"/>
    </location>
</feature>
<protein>
    <recommendedName>
        <fullName evidence="9 10">Protein translocase subunit SecY</fullName>
    </recommendedName>
</protein>
<comment type="similarity">
    <text evidence="2 10 13">Belongs to the SecY/SEC61-alpha family.</text>
</comment>
<feature type="transmembrane region" description="Helical" evidence="10">
    <location>
        <begin position="165"/>
        <end position="184"/>
    </location>
</feature>
<dbReference type="PROSITE" id="PS00755">
    <property type="entry name" value="SECY_1"/>
    <property type="match status" value="1"/>
</dbReference>
<feature type="transmembrane region" description="Helical" evidence="10">
    <location>
        <begin position="123"/>
        <end position="145"/>
    </location>
</feature>
<dbReference type="GO" id="GO:0006605">
    <property type="term" value="P:protein targeting"/>
    <property type="evidence" value="ECO:0007669"/>
    <property type="project" value="UniProtKB-UniRule"/>
</dbReference>
<dbReference type="Gene3D" id="1.10.3370.10">
    <property type="entry name" value="SecY subunit domain"/>
    <property type="match status" value="1"/>
</dbReference>
<feature type="transmembrane region" description="Helical" evidence="10">
    <location>
        <begin position="326"/>
        <end position="350"/>
    </location>
</feature>
<dbReference type="STRING" id="684065.SAMN05421738_105196"/>
<keyword evidence="3 10" id="KW-0813">Transport</keyword>
<evidence type="ECO:0000256" key="2">
    <source>
        <dbReference type="ARBA" id="ARBA00005751"/>
    </source>
</evidence>
<evidence type="ECO:0000256" key="3">
    <source>
        <dbReference type="ARBA" id="ARBA00022448"/>
    </source>
</evidence>
<dbReference type="GO" id="GO:0043952">
    <property type="term" value="P:protein transport by the Sec complex"/>
    <property type="evidence" value="ECO:0007669"/>
    <property type="project" value="UniProtKB-UniRule"/>
</dbReference>
<evidence type="ECO:0000256" key="11">
    <source>
        <dbReference type="RuleBase" id="RU000537"/>
    </source>
</evidence>